<evidence type="ECO:0000313" key="1">
    <source>
        <dbReference type="Proteomes" id="UP000504631"/>
    </source>
</evidence>
<accession>A0A6J3K6V9</accession>
<dbReference type="KEGG" id="bvk:117233034"/>
<dbReference type="Proteomes" id="UP000504631">
    <property type="component" value="Unplaced"/>
</dbReference>
<keyword evidence="2 3" id="KW-0472">Membrane</keyword>
<dbReference type="PANTHER" id="PTHR21824:SF4">
    <property type="entry name" value="TRANSMEMBRANE PROTEIN 177"/>
    <property type="match status" value="1"/>
</dbReference>
<evidence type="ECO:0000313" key="2">
    <source>
        <dbReference type="RefSeq" id="XP_033348802.1"/>
    </source>
</evidence>
<keyword evidence="2 3" id="KW-0812">Transmembrane</keyword>
<dbReference type="InterPro" id="IPR026620">
    <property type="entry name" value="TMEM177"/>
</dbReference>
<gene>
    <name evidence="2 3" type="primary">LOC117233034</name>
</gene>
<organism evidence="1 2">
    <name type="scientific">Bombus vosnesenskii</name>
    <dbReference type="NCBI Taxonomy" id="207650"/>
    <lineage>
        <taxon>Eukaryota</taxon>
        <taxon>Metazoa</taxon>
        <taxon>Ecdysozoa</taxon>
        <taxon>Arthropoda</taxon>
        <taxon>Hexapoda</taxon>
        <taxon>Insecta</taxon>
        <taxon>Pterygota</taxon>
        <taxon>Neoptera</taxon>
        <taxon>Endopterygota</taxon>
        <taxon>Hymenoptera</taxon>
        <taxon>Apocrita</taxon>
        <taxon>Aculeata</taxon>
        <taxon>Apoidea</taxon>
        <taxon>Anthophila</taxon>
        <taxon>Apidae</taxon>
        <taxon>Bombus</taxon>
        <taxon>Pyrobombus</taxon>
    </lineage>
</organism>
<proteinExistence type="predicted"/>
<sequence>MTLVRITLAAGAVAVQLFPQTFLLQQYRKIRARYDFENNELPIRKGIERRLKEALDDVNLVYRPMIPEERIKFFNVHDIEMFHAGSTYSKYGGLVGIPVNFEYNDISHINNGNISIQYAPLQWDAEATEEFHKSLVLSENAQKFAIAQQILKVATFDPIIKGVNILADAIIGMGAYELLHSKLKVTKQQRGKNALCMSIAAIGTLIFTLLTNNALDYYRETEVNEIISKCGDKYIQGGVEYYEKLSQKNRALRVLLGSKGRYMYTPVGNQITWFTQKNIPISEQIDYFKQKMQNIQSQLV</sequence>
<dbReference type="AlphaFoldDB" id="A0A6J3K6V9"/>
<protein>
    <submittedName>
        <fullName evidence="2 3">Transmembrane protein 177</fullName>
    </submittedName>
</protein>
<name>A0A6J3K6V9_9HYME</name>
<dbReference type="PANTHER" id="PTHR21824">
    <property type="entry name" value="TRANSMEMBRANE PROTEIN 177"/>
    <property type="match status" value="1"/>
</dbReference>
<evidence type="ECO:0000313" key="3">
    <source>
        <dbReference type="RefSeq" id="XP_033348803.1"/>
    </source>
</evidence>
<dbReference type="GeneID" id="117233034"/>
<dbReference type="RefSeq" id="XP_033348802.1">
    <property type="nucleotide sequence ID" value="XM_033492911.1"/>
</dbReference>
<dbReference type="GO" id="GO:0016020">
    <property type="term" value="C:membrane"/>
    <property type="evidence" value="ECO:0007669"/>
    <property type="project" value="TreeGrafter"/>
</dbReference>
<reference evidence="2 3" key="1">
    <citation type="submission" date="2025-04" db="UniProtKB">
        <authorList>
            <consortium name="RefSeq"/>
        </authorList>
    </citation>
    <scope>IDENTIFICATION</scope>
    <source>
        <tissue evidence="2 3">Muscle</tissue>
    </source>
</reference>
<dbReference type="RefSeq" id="XP_033348803.1">
    <property type="nucleotide sequence ID" value="XM_033492912.1"/>
</dbReference>
<keyword evidence="1" id="KW-1185">Reference proteome</keyword>